<dbReference type="InterPro" id="IPR011697">
    <property type="entry name" value="Peptidase_C26"/>
</dbReference>
<sequence>MQHTKKPGTPKPCIGVTVSARTGWRVFPFMALNVWLAGGTAIRWDSRKQADMTAVDGLIVGGGDDISPELYKGELVASARLDPKRDALERRLVLEAFAAGKPVLGICRGAQMINIAQGGNLHQRAYDHYTDSRYLRTILPRKSIIVAAGTTLAALAGTQPMRVNALHTQAVDRLADGLRIAARDEGGMVQAVERAAPPFAIGVQWHPEYLIYARRQRALFRALVEAARA</sequence>
<dbReference type="InterPro" id="IPR029062">
    <property type="entry name" value="Class_I_gatase-like"/>
</dbReference>
<dbReference type="SUPFAM" id="SSF52317">
    <property type="entry name" value="Class I glutamine amidotransferase-like"/>
    <property type="match status" value="1"/>
</dbReference>
<dbReference type="OrthoDB" id="9813383at2"/>
<dbReference type="PANTHER" id="PTHR43235:SF1">
    <property type="entry name" value="GLUTAMINE AMIDOTRANSFERASE PB2B2.05-RELATED"/>
    <property type="match status" value="1"/>
</dbReference>
<evidence type="ECO:0000313" key="2">
    <source>
        <dbReference type="Proteomes" id="UP000198539"/>
    </source>
</evidence>
<name>A0A1H2QNA4_9RHOB</name>
<dbReference type="InterPro" id="IPR044668">
    <property type="entry name" value="PuuD-like"/>
</dbReference>
<keyword evidence="1" id="KW-0315">Glutamine amidotransferase</keyword>
<dbReference type="CDD" id="cd01745">
    <property type="entry name" value="GATase1_2"/>
    <property type="match status" value="1"/>
</dbReference>
<dbReference type="PANTHER" id="PTHR43235">
    <property type="entry name" value="GLUTAMINE AMIDOTRANSFERASE PB2B2.05-RELATED"/>
    <property type="match status" value="1"/>
</dbReference>
<organism evidence="1 2">
    <name type="scientific">Roseicitreum antarcticum</name>
    <dbReference type="NCBI Taxonomy" id="564137"/>
    <lineage>
        <taxon>Bacteria</taxon>
        <taxon>Pseudomonadati</taxon>
        <taxon>Pseudomonadota</taxon>
        <taxon>Alphaproteobacteria</taxon>
        <taxon>Rhodobacterales</taxon>
        <taxon>Paracoccaceae</taxon>
        <taxon>Roseicitreum</taxon>
    </lineage>
</organism>
<evidence type="ECO:0000313" key="1">
    <source>
        <dbReference type="EMBL" id="SDW08687.1"/>
    </source>
</evidence>
<keyword evidence="1" id="KW-0808">Transferase</keyword>
<dbReference type="GO" id="GO:0016740">
    <property type="term" value="F:transferase activity"/>
    <property type="evidence" value="ECO:0007669"/>
    <property type="project" value="UniProtKB-KW"/>
</dbReference>
<proteinExistence type="predicted"/>
<protein>
    <submittedName>
        <fullName evidence="1">Putative glutamine amidotransferase</fullName>
    </submittedName>
</protein>
<dbReference type="GO" id="GO:0005829">
    <property type="term" value="C:cytosol"/>
    <property type="evidence" value="ECO:0007669"/>
    <property type="project" value="TreeGrafter"/>
</dbReference>
<dbReference type="GO" id="GO:0006598">
    <property type="term" value="P:polyamine catabolic process"/>
    <property type="evidence" value="ECO:0007669"/>
    <property type="project" value="TreeGrafter"/>
</dbReference>
<dbReference type="RefSeq" id="WP_092884268.1">
    <property type="nucleotide sequence ID" value="NZ_CP061498.1"/>
</dbReference>
<dbReference type="STRING" id="564137.SAMN04488238_10159"/>
<dbReference type="Pfam" id="PF07722">
    <property type="entry name" value="Peptidase_C26"/>
    <property type="match status" value="1"/>
</dbReference>
<dbReference type="AlphaFoldDB" id="A0A1H2QNA4"/>
<accession>A0A1H2QNA4</accession>
<keyword evidence="2" id="KW-1185">Reference proteome</keyword>
<reference evidence="1 2" key="1">
    <citation type="submission" date="2016-10" db="EMBL/GenBank/DDBJ databases">
        <authorList>
            <person name="de Groot N.N."/>
        </authorList>
    </citation>
    <scope>NUCLEOTIDE SEQUENCE [LARGE SCALE GENOMIC DNA]</scope>
    <source>
        <strain evidence="1 2">CGMCC 1.8894</strain>
    </source>
</reference>
<gene>
    <name evidence="1" type="ORF">SAMN04488238_10159</name>
</gene>
<dbReference type="PROSITE" id="PS51273">
    <property type="entry name" value="GATASE_TYPE_1"/>
    <property type="match status" value="1"/>
</dbReference>
<dbReference type="Gene3D" id="3.40.50.880">
    <property type="match status" value="1"/>
</dbReference>
<dbReference type="GO" id="GO:0033969">
    <property type="term" value="F:gamma-glutamyl-gamma-aminobutyrate hydrolase activity"/>
    <property type="evidence" value="ECO:0007669"/>
    <property type="project" value="TreeGrafter"/>
</dbReference>
<dbReference type="Proteomes" id="UP000198539">
    <property type="component" value="Unassembled WGS sequence"/>
</dbReference>
<dbReference type="EMBL" id="FNOM01000001">
    <property type="protein sequence ID" value="SDW08687.1"/>
    <property type="molecule type" value="Genomic_DNA"/>
</dbReference>